<dbReference type="Gene3D" id="3.40.47.10">
    <property type="match status" value="1"/>
</dbReference>
<dbReference type="EMBL" id="JAANHZ010000210">
    <property type="protein sequence ID" value="KAG5314029.1"/>
    <property type="molecule type" value="Genomic_DNA"/>
</dbReference>
<keyword evidence="1" id="KW-0596">Phosphopantetheine</keyword>
<keyword evidence="3" id="KW-0276">Fatty acid metabolism</keyword>
<keyword evidence="8" id="KW-0511">Multifunctional enzyme</keyword>
<comment type="caution">
    <text evidence="10">The sequence shown here is derived from an EMBL/GenBank/DDBJ whole genome shotgun (WGS) entry which is preliminary data.</text>
</comment>
<feature type="non-terminal residue" evidence="10">
    <location>
        <position position="191"/>
    </location>
</feature>
<dbReference type="GO" id="GO:0004312">
    <property type="term" value="F:fatty acid synthase activity"/>
    <property type="evidence" value="ECO:0007669"/>
    <property type="project" value="TreeGrafter"/>
</dbReference>
<evidence type="ECO:0000256" key="6">
    <source>
        <dbReference type="ARBA" id="ARBA00023098"/>
    </source>
</evidence>
<evidence type="ECO:0000313" key="11">
    <source>
        <dbReference type="Proteomes" id="UP000667349"/>
    </source>
</evidence>
<dbReference type="GO" id="GO:0016491">
    <property type="term" value="F:oxidoreductase activity"/>
    <property type="evidence" value="ECO:0007669"/>
    <property type="project" value="UniProtKB-KW"/>
</dbReference>
<evidence type="ECO:0000313" key="10">
    <source>
        <dbReference type="EMBL" id="KAG5314029.1"/>
    </source>
</evidence>
<proteinExistence type="predicted"/>
<dbReference type="InterPro" id="IPR016039">
    <property type="entry name" value="Thiolase-like"/>
</dbReference>
<dbReference type="SUPFAM" id="SSF53901">
    <property type="entry name" value="Thiolase-like"/>
    <property type="match status" value="1"/>
</dbReference>
<feature type="domain" description="Beta-ketoacyl synthase C-terminal" evidence="9">
    <location>
        <begin position="41"/>
        <end position="109"/>
    </location>
</feature>
<keyword evidence="6" id="KW-0443">Lipid metabolism</keyword>
<accession>A0A836JHG8</accession>
<dbReference type="Pfam" id="PF02801">
    <property type="entry name" value="Ketoacyl-synt_C"/>
    <property type="match status" value="1"/>
</dbReference>
<dbReference type="PANTHER" id="PTHR43775:SF7">
    <property type="entry name" value="FATTY ACID SYNTHASE"/>
    <property type="match status" value="1"/>
</dbReference>
<keyword evidence="4" id="KW-0521">NADP</keyword>
<evidence type="ECO:0000256" key="2">
    <source>
        <dbReference type="ARBA" id="ARBA00022516"/>
    </source>
</evidence>
<dbReference type="Gene3D" id="3.30.70.3290">
    <property type="match status" value="1"/>
</dbReference>
<gene>
    <name evidence="10" type="primary">Fasn_2</name>
    <name evidence="10" type="ORF">G6Z75_0005263</name>
</gene>
<dbReference type="InterPro" id="IPR014031">
    <property type="entry name" value="Ketoacyl_synth_C"/>
</dbReference>
<evidence type="ECO:0000256" key="1">
    <source>
        <dbReference type="ARBA" id="ARBA00022450"/>
    </source>
</evidence>
<sequence length="191" mass="21592">MIIDYECIMSGKCEDAIIGTTNLCIHPIVNMQFARLAKRIYATCPYIKLSNDYKEEGITYPSMLMQSTLLTEFYKEYGIPMSYLDYVEAHGTATKVGDPQKVTAICNVIIAFEIDFVPPNIHYISSRKDVLLNGSIRVIQKSMPITNGLLNLKQKVNYGKSNDNLPRLVILSGRTEESVKLIINDVSIFRK</sequence>
<evidence type="ECO:0000256" key="3">
    <source>
        <dbReference type="ARBA" id="ARBA00022832"/>
    </source>
</evidence>
<dbReference type="AlphaFoldDB" id="A0A836JHG8"/>
<keyword evidence="2" id="KW-0444">Lipid biosynthesis</keyword>
<evidence type="ECO:0000256" key="7">
    <source>
        <dbReference type="ARBA" id="ARBA00023160"/>
    </source>
</evidence>
<keyword evidence="11" id="KW-1185">Reference proteome</keyword>
<dbReference type="PANTHER" id="PTHR43775">
    <property type="entry name" value="FATTY ACID SYNTHASE"/>
    <property type="match status" value="1"/>
</dbReference>
<keyword evidence="7" id="KW-0275">Fatty acid biosynthesis</keyword>
<organism evidence="10 11">
    <name type="scientific">Acromyrmex insinuator</name>
    <dbReference type="NCBI Taxonomy" id="230686"/>
    <lineage>
        <taxon>Eukaryota</taxon>
        <taxon>Metazoa</taxon>
        <taxon>Ecdysozoa</taxon>
        <taxon>Arthropoda</taxon>
        <taxon>Hexapoda</taxon>
        <taxon>Insecta</taxon>
        <taxon>Pterygota</taxon>
        <taxon>Neoptera</taxon>
        <taxon>Endopterygota</taxon>
        <taxon>Hymenoptera</taxon>
        <taxon>Apocrita</taxon>
        <taxon>Aculeata</taxon>
        <taxon>Formicoidea</taxon>
        <taxon>Formicidae</taxon>
        <taxon>Myrmicinae</taxon>
        <taxon>Acromyrmex</taxon>
    </lineage>
</organism>
<name>A0A836JHG8_9HYME</name>
<keyword evidence="5" id="KW-0560">Oxidoreductase</keyword>
<reference evidence="10" key="1">
    <citation type="submission" date="2020-02" db="EMBL/GenBank/DDBJ databases">
        <title>Relaxed selection underlies rapid genomic changes in the transitions from sociality to social parasitism in ants.</title>
        <authorList>
            <person name="Bi X."/>
        </authorList>
    </citation>
    <scope>NUCLEOTIDE SEQUENCE</scope>
    <source>
        <strain evidence="10">BGI-DK2013a</strain>
        <tissue evidence="10">Whole body</tissue>
    </source>
</reference>
<evidence type="ECO:0000259" key="9">
    <source>
        <dbReference type="Pfam" id="PF02801"/>
    </source>
</evidence>
<evidence type="ECO:0000256" key="8">
    <source>
        <dbReference type="ARBA" id="ARBA00023268"/>
    </source>
</evidence>
<evidence type="ECO:0000256" key="4">
    <source>
        <dbReference type="ARBA" id="ARBA00022857"/>
    </source>
</evidence>
<dbReference type="InterPro" id="IPR050091">
    <property type="entry name" value="PKS_NRPS_Biosynth_Enz"/>
</dbReference>
<evidence type="ECO:0000256" key="5">
    <source>
        <dbReference type="ARBA" id="ARBA00023002"/>
    </source>
</evidence>
<dbReference type="GO" id="GO:0006633">
    <property type="term" value="P:fatty acid biosynthetic process"/>
    <property type="evidence" value="ECO:0007669"/>
    <property type="project" value="UniProtKB-KW"/>
</dbReference>
<dbReference type="Proteomes" id="UP000667349">
    <property type="component" value="Unassembled WGS sequence"/>
</dbReference>
<feature type="non-terminal residue" evidence="10">
    <location>
        <position position="1"/>
    </location>
</feature>
<protein>
    <submittedName>
        <fullName evidence="10">FAS synthase</fullName>
    </submittedName>
</protein>